<dbReference type="Pfam" id="PF03466">
    <property type="entry name" value="LysR_substrate"/>
    <property type="match status" value="1"/>
</dbReference>
<evidence type="ECO:0000259" key="5">
    <source>
        <dbReference type="PROSITE" id="PS50931"/>
    </source>
</evidence>
<dbReference type="SUPFAM" id="SSF46785">
    <property type="entry name" value="Winged helix' DNA-binding domain"/>
    <property type="match status" value="1"/>
</dbReference>
<dbReference type="InterPro" id="IPR036388">
    <property type="entry name" value="WH-like_DNA-bd_sf"/>
</dbReference>
<dbReference type="Gene3D" id="1.10.10.10">
    <property type="entry name" value="Winged helix-like DNA-binding domain superfamily/Winged helix DNA-binding domain"/>
    <property type="match status" value="1"/>
</dbReference>
<dbReference type="AlphaFoldDB" id="A0A6L6IXA7"/>
<dbReference type="GO" id="GO:0000976">
    <property type="term" value="F:transcription cis-regulatory region binding"/>
    <property type="evidence" value="ECO:0007669"/>
    <property type="project" value="TreeGrafter"/>
</dbReference>
<dbReference type="SUPFAM" id="SSF53850">
    <property type="entry name" value="Periplasmic binding protein-like II"/>
    <property type="match status" value="1"/>
</dbReference>
<evidence type="ECO:0000256" key="3">
    <source>
        <dbReference type="ARBA" id="ARBA00023125"/>
    </source>
</evidence>
<reference evidence="6 7" key="1">
    <citation type="submission" date="2019-11" db="EMBL/GenBank/DDBJ databases">
        <authorList>
            <person name="Dong K."/>
        </authorList>
    </citation>
    <scope>NUCLEOTIDE SEQUENCE [LARGE SCALE GENOMIC DNA]</scope>
    <source>
        <strain evidence="6 7">DK608</strain>
    </source>
</reference>
<proteinExistence type="inferred from homology"/>
<dbReference type="InterPro" id="IPR005119">
    <property type="entry name" value="LysR_subst-bd"/>
</dbReference>
<comment type="similarity">
    <text evidence="1">Belongs to the LysR transcriptional regulatory family.</text>
</comment>
<evidence type="ECO:0000256" key="4">
    <source>
        <dbReference type="ARBA" id="ARBA00023163"/>
    </source>
</evidence>
<accession>A0A6L6IXA7</accession>
<dbReference type="PANTHER" id="PTHR30126">
    <property type="entry name" value="HTH-TYPE TRANSCRIPTIONAL REGULATOR"/>
    <property type="match status" value="1"/>
</dbReference>
<dbReference type="EMBL" id="WMII01000006">
    <property type="protein sequence ID" value="MTH64261.1"/>
    <property type="molecule type" value="Genomic_DNA"/>
</dbReference>
<gene>
    <name evidence="6" type="ORF">GL284_08255</name>
</gene>
<dbReference type="InterPro" id="IPR036390">
    <property type="entry name" value="WH_DNA-bd_sf"/>
</dbReference>
<comment type="caution">
    <text evidence="6">The sequence shown here is derived from an EMBL/GenBank/DDBJ whole genome shotgun (WGS) entry which is preliminary data.</text>
</comment>
<dbReference type="Proteomes" id="UP000478740">
    <property type="component" value="Unassembled WGS sequence"/>
</dbReference>
<keyword evidence="4" id="KW-0804">Transcription</keyword>
<sequence>MHPNLVDHLQAFCAVVDQGSLTAAARELRRPISSVSYSLTQLETQCGFALLGTGTNRAELTPRGRVLLAEARSVVERARSFTTHAQSLERGQETHLRVLVDVLFPRADLNRALRAFSAAHPHARCQFFNSSLATLWDDLRDGDFDFALTLAAAIPSDISARHLASEVLAPVCAAQHRLAQMPQPLPMRAFDRERQIYYVGSPLIDMERVGWLFSSDVWTVNDVDAIKSMVVSGLGWCFSAARTFADEMQRGEVVRLTCEDMQFHPARTVVVAWPAHRLPGPLGQQMLDALTLGLGQSGAQSGGQSRSGA</sequence>
<evidence type="ECO:0000313" key="7">
    <source>
        <dbReference type="Proteomes" id="UP000478740"/>
    </source>
</evidence>
<evidence type="ECO:0000256" key="2">
    <source>
        <dbReference type="ARBA" id="ARBA00023015"/>
    </source>
</evidence>
<dbReference type="GO" id="GO:0003700">
    <property type="term" value="F:DNA-binding transcription factor activity"/>
    <property type="evidence" value="ECO:0007669"/>
    <property type="project" value="InterPro"/>
</dbReference>
<evidence type="ECO:0000256" key="1">
    <source>
        <dbReference type="ARBA" id="ARBA00009437"/>
    </source>
</evidence>
<dbReference type="InterPro" id="IPR000847">
    <property type="entry name" value="LysR_HTH_N"/>
</dbReference>
<organism evidence="6 7">
    <name type="scientific">Paracoccus shanxieyensis</name>
    <dbReference type="NCBI Taxonomy" id="2675752"/>
    <lineage>
        <taxon>Bacteria</taxon>
        <taxon>Pseudomonadati</taxon>
        <taxon>Pseudomonadota</taxon>
        <taxon>Alphaproteobacteria</taxon>
        <taxon>Rhodobacterales</taxon>
        <taxon>Paracoccaceae</taxon>
        <taxon>Paracoccus</taxon>
    </lineage>
</organism>
<keyword evidence="3" id="KW-0238">DNA-binding</keyword>
<dbReference type="CDD" id="cd05466">
    <property type="entry name" value="PBP2_LTTR_substrate"/>
    <property type="match status" value="1"/>
</dbReference>
<dbReference type="RefSeq" id="WP_155044123.1">
    <property type="nucleotide sequence ID" value="NZ_WMIH01000006.1"/>
</dbReference>
<dbReference type="PROSITE" id="PS50931">
    <property type="entry name" value="HTH_LYSR"/>
    <property type="match status" value="1"/>
</dbReference>
<dbReference type="Pfam" id="PF00126">
    <property type="entry name" value="HTH_1"/>
    <property type="match status" value="1"/>
</dbReference>
<dbReference type="PANTHER" id="PTHR30126:SF91">
    <property type="entry name" value="LYSR FAMILY TRANSCRIPTIONAL REGULATOR"/>
    <property type="match status" value="1"/>
</dbReference>
<name>A0A6L6IXA7_9RHOB</name>
<keyword evidence="7" id="KW-1185">Reference proteome</keyword>
<protein>
    <submittedName>
        <fullName evidence="6">LysR family transcriptional regulator</fullName>
    </submittedName>
</protein>
<keyword evidence="2" id="KW-0805">Transcription regulation</keyword>
<dbReference type="Gene3D" id="3.40.190.10">
    <property type="entry name" value="Periplasmic binding protein-like II"/>
    <property type="match status" value="2"/>
</dbReference>
<feature type="domain" description="HTH lysR-type" evidence="5">
    <location>
        <begin position="4"/>
        <end position="61"/>
    </location>
</feature>
<evidence type="ECO:0000313" key="6">
    <source>
        <dbReference type="EMBL" id="MTH64261.1"/>
    </source>
</evidence>